<sequence length="93" mass="10093">MVDPYISRKEVNTSYRPKNNLMSPGLQRARLPFRARNAITGLTLAGFVTGVWAYSISAVKQDDFSDIDEEARALAKANSPGTGTGAQTEEKSS</sequence>
<evidence type="ECO:0000256" key="4">
    <source>
        <dbReference type="ARBA" id="ARBA00011351"/>
    </source>
</evidence>
<dbReference type="Pfam" id="PF09813">
    <property type="entry name" value="Coa3_cc"/>
    <property type="match status" value="1"/>
</dbReference>
<feature type="transmembrane region" description="Helical" evidence="9">
    <location>
        <begin position="38"/>
        <end position="56"/>
    </location>
</feature>
<dbReference type="AlphaFoldDB" id="A0A4R0RPK7"/>
<evidence type="ECO:0000256" key="8">
    <source>
        <dbReference type="ARBA" id="ARBA00023136"/>
    </source>
</evidence>
<dbReference type="Proteomes" id="UP000292702">
    <property type="component" value="Unassembled WGS sequence"/>
</dbReference>
<organism evidence="12 13">
    <name type="scientific">Steccherinum ochraceum</name>
    <dbReference type="NCBI Taxonomy" id="92696"/>
    <lineage>
        <taxon>Eukaryota</taxon>
        <taxon>Fungi</taxon>
        <taxon>Dikarya</taxon>
        <taxon>Basidiomycota</taxon>
        <taxon>Agaricomycotina</taxon>
        <taxon>Agaricomycetes</taxon>
        <taxon>Polyporales</taxon>
        <taxon>Steccherinaceae</taxon>
        <taxon>Steccherinum</taxon>
    </lineage>
</organism>
<feature type="domain" description="Cytochrome c oxidase assembly factor 3 mitochondrial coiled-coil" evidence="11">
    <location>
        <begin position="25"/>
        <end position="71"/>
    </location>
</feature>
<evidence type="ECO:0000256" key="9">
    <source>
        <dbReference type="RuleBase" id="RU367056"/>
    </source>
</evidence>
<evidence type="ECO:0000313" key="12">
    <source>
        <dbReference type="EMBL" id="TCD67269.1"/>
    </source>
</evidence>
<protein>
    <recommendedName>
        <fullName evidence="9">Cytochrome c oxidase assembly factor 3</fullName>
    </recommendedName>
</protein>
<keyword evidence="7 9" id="KW-0496">Mitochondrion</keyword>
<accession>A0A4R0RPK7</accession>
<name>A0A4R0RPK7_9APHY</name>
<dbReference type="STRING" id="92696.A0A4R0RPK7"/>
<comment type="subunit">
    <text evidence="4 9">Component of 250-400 kDa complexes called cytochrome oxidase assembly intermediates or COA complexes.</text>
</comment>
<evidence type="ECO:0000256" key="10">
    <source>
        <dbReference type="SAM" id="MobiDB-lite"/>
    </source>
</evidence>
<evidence type="ECO:0000256" key="7">
    <source>
        <dbReference type="ARBA" id="ARBA00023128"/>
    </source>
</evidence>
<evidence type="ECO:0000256" key="2">
    <source>
        <dbReference type="ARBA" id="ARBA00004304"/>
    </source>
</evidence>
<dbReference type="EMBL" id="RWJN01000104">
    <property type="protein sequence ID" value="TCD67269.1"/>
    <property type="molecule type" value="Genomic_DNA"/>
</dbReference>
<comment type="function">
    <text evidence="1 9">Required for assembly of cytochrome c oxidase (complex IV).</text>
</comment>
<proteinExistence type="inferred from homology"/>
<evidence type="ECO:0000256" key="1">
    <source>
        <dbReference type="ARBA" id="ARBA00003064"/>
    </source>
</evidence>
<dbReference type="InterPro" id="IPR041752">
    <property type="entry name" value="Coa3"/>
</dbReference>
<evidence type="ECO:0000256" key="3">
    <source>
        <dbReference type="ARBA" id="ARBA00007035"/>
    </source>
</evidence>
<dbReference type="PANTHER" id="PTHR15642">
    <property type="entry name" value="CYTOCHROME C OXIDASE ASSEMBLY FACTOR 3, MITOCHONDRIAL"/>
    <property type="match status" value="1"/>
</dbReference>
<comment type="subcellular location">
    <subcellularLocation>
        <location evidence="2">Mitochondrion membrane</location>
        <topology evidence="2">Single-pass membrane protein</topology>
    </subcellularLocation>
</comment>
<evidence type="ECO:0000256" key="5">
    <source>
        <dbReference type="ARBA" id="ARBA00022692"/>
    </source>
</evidence>
<evidence type="ECO:0000313" key="13">
    <source>
        <dbReference type="Proteomes" id="UP000292702"/>
    </source>
</evidence>
<comment type="similarity">
    <text evidence="3 9">Belongs to the COA3 family.</text>
</comment>
<feature type="region of interest" description="Disordered" evidence="10">
    <location>
        <begin position="72"/>
        <end position="93"/>
    </location>
</feature>
<dbReference type="GO" id="GO:0033617">
    <property type="term" value="P:mitochondrial respiratory chain complex IV assembly"/>
    <property type="evidence" value="ECO:0007669"/>
    <property type="project" value="UniProtKB-UniRule"/>
</dbReference>
<keyword evidence="9" id="KW-0999">Mitochondrion inner membrane</keyword>
<dbReference type="PANTHER" id="PTHR15642:SF3">
    <property type="entry name" value="CYTOCHROME C OXIDASE ASSEMBLY FACTOR 3 HOMOLOG, MITOCHONDRIAL"/>
    <property type="match status" value="1"/>
</dbReference>
<evidence type="ECO:0000256" key="6">
    <source>
        <dbReference type="ARBA" id="ARBA00022989"/>
    </source>
</evidence>
<dbReference type="OrthoDB" id="10018333at2759"/>
<evidence type="ECO:0000259" key="11">
    <source>
        <dbReference type="Pfam" id="PF09813"/>
    </source>
</evidence>
<keyword evidence="5 9" id="KW-0812">Transmembrane</keyword>
<keyword evidence="8 9" id="KW-0472">Membrane</keyword>
<dbReference type="InterPro" id="IPR018628">
    <property type="entry name" value="Coa3_CC"/>
</dbReference>
<gene>
    <name evidence="12" type="ORF">EIP91_000346</name>
</gene>
<keyword evidence="13" id="KW-1185">Reference proteome</keyword>
<keyword evidence="6 9" id="KW-1133">Transmembrane helix</keyword>
<comment type="caution">
    <text evidence="12">The sequence shown here is derived from an EMBL/GenBank/DDBJ whole genome shotgun (WGS) entry which is preliminary data.</text>
</comment>
<dbReference type="GO" id="GO:0005743">
    <property type="term" value="C:mitochondrial inner membrane"/>
    <property type="evidence" value="ECO:0007669"/>
    <property type="project" value="UniProtKB-UniRule"/>
</dbReference>
<reference evidence="12 13" key="1">
    <citation type="submission" date="2018-11" db="EMBL/GenBank/DDBJ databases">
        <title>Genome assembly of Steccherinum ochraceum LE-BIN_3174, the white-rot fungus of the Steccherinaceae family (The Residual Polyporoid clade, Polyporales, Basidiomycota).</title>
        <authorList>
            <person name="Fedorova T.V."/>
            <person name="Glazunova O.A."/>
            <person name="Landesman E.O."/>
            <person name="Moiseenko K.V."/>
            <person name="Psurtseva N.V."/>
            <person name="Savinova O.S."/>
            <person name="Shakhova N.V."/>
            <person name="Tyazhelova T.V."/>
            <person name="Vasina D.V."/>
        </authorList>
    </citation>
    <scope>NUCLEOTIDE SEQUENCE [LARGE SCALE GENOMIC DNA]</scope>
    <source>
        <strain evidence="12 13">LE-BIN_3174</strain>
    </source>
</reference>